<protein>
    <submittedName>
        <fullName evidence="4">FAD-binding oxidoreductase</fullName>
    </submittedName>
</protein>
<dbReference type="PANTHER" id="PTHR13847:SF281">
    <property type="entry name" value="FAD DEPENDENT OXIDOREDUCTASE DOMAIN-CONTAINING PROTEIN"/>
    <property type="match status" value="1"/>
</dbReference>
<dbReference type="Pfam" id="PF01266">
    <property type="entry name" value="DAO"/>
    <property type="match status" value="1"/>
</dbReference>
<accession>A0A9X1IJZ7</accession>
<dbReference type="SUPFAM" id="SSF51905">
    <property type="entry name" value="FAD/NAD(P)-binding domain"/>
    <property type="match status" value="1"/>
</dbReference>
<feature type="compositionally biased region" description="Low complexity" evidence="2">
    <location>
        <begin position="21"/>
        <end position="30"/>
    </location>
</feature>
<feature type="domain" description="FAD dependent oxidoreductase" evidence="3">
    <location>
        <begin position="39"/>
        <end position="390"/>
    </location>
</feature>
<keyword evidence="5" id="KW-1185">Reference proteome</keyword>
<comment type="caution">
    <text evidence="4">The sequence shown here is derived from an EMBL/GenBank/DDBJ whole genome shotgun (WGS) entry which is preliminary data.</text>
</comment>
<keyword evidence="1" id="KW-0560">Oxidoreductase</keyword>
<sequence length="432" mass="46997">MTLKDSEKTTGASQPISLWDLSAPSSSEEAPLEGGIVTDVVIIGGGYTGSSTALHLSEMGIECVVLEAEKIGFGGSGRNCGMVNPGIWLPPQDVRTVLGDESADRFLDVMGRAPDTVFSLIDRFKMKCEATRNGTIHAAHSPAGFKELSARAQEWQRRGREVILLDEDQTQDKIGTSYFYGGLLDPKAGTVNPMGYARELAAAAVSKGAVIYSQTRALNLTQVNGKWQVRTQRGTVTANQVVIGGNAYNDDLWPGLKQAYTPIHFYQVATKPLGKIADKILPEAQSVWDTGLVMSSVRKDQFGRLIVGSMGKLAGKDNNQSEYWAQKRINQMFPFLGKVEFEKAWHGKIAMTPDHLPRIHILAPGLYTAVGFNGRGITTGTVCGEAMAQLLTGAPEQDIMLPVTGLIKDRAAFIREPAYEACFKAWCYYKSI</sequence>
<dbReference type="Gene3D" id="3.50.50.60">
    <property type="entry name" value="FAD/NAD(P)-binding domain"/>
    <property type="match status" value="1"/>
</dbReference>
<dbReference type="AlphaFoldDB" id="A0A9X1IJZ7"/>
<dbReference type="Proteomes" id="UP001139095">
    <property type="component" value="Unassembled WGS sequence"/>
</dbReference>
<reference evidence="4" key="1">
    <citation type="submission" date="2021-10" db="EMBL/GenBank/DDBJ databases">
        <title>Marinomonas pontica sp. nov., isolated from the Black Sea.</title>
        <authorList>
            <person name="Zhao L.-H."/>
            <person name="Xue J.-H."/>
        </authorList>
    </citation>
    <scope>NUCLEOTIDE SEQUENCE</scope>
    <source>
        <strain evidence="4">E8</strain>
    </source>
</reference>
<evidence type="ECO:0000313" key="5">
    <source>
        <dbReference type="Proteomes" id="UP001139095"/>
    </source>
</evidence>
<dbReference type="EMBL" id="JAJATW010000003">
    <property type="protein sequence ID" value="MCB5160914.1"/>
    <property type="molecule type" value="Genomic_DNA"/>
</dbReference>
<proteinExistence type="predicted"/>
<name>A0A9X1IJZ7_9GAMM</name>
<evidence type="ECO:0000256" key="1">
    <source>
        <dbReference type="ARBA" id="ARBA00023002"/>
    </source>
</evidence>
<feature type="region of interest" description="Disordered" evidence="2">
    <location>
        <begin position="1"/>
        <end position="30"/>
    </location>
</feature>
<dbReference type="GO" id="GO:0005737">
    <property type="term" value="C:cytoplasm"/>
    <property type="evidence" value="ECO:0007669"/>
    <property type="project" value="TreeGrafter"/>
</dbReference>
<dbReference type="RefSeq" id="WP_226753296.1">
    <property type="nucleotide sequence ID" value="NZ_JAJATW010000003.1"/>
</dbReference>
<evidence type="ECO:0000256" key="2">
    <source>
        <dbReference type="SAM" id="MobiDB-lite"/>
    </source>
</evidence>
<evidence type="ECO:0000259" key="3">
    <source>
        <dbReference type="Pfam" id="PF01266"/>
    </source>
</evidence>
<dbReference type="InterPro" id="IPR006076">
    <property type="entry name" value="FAD-dep_OxRdtase"/>
</dbReference>
<organism evidence="4 5">
    <name type="scientific">Marinomonas algarum</name>
    <dbReference type="NCBI Taxonomy" id="2883105"/>
    <lineage>
        <taxon>Bacteria</taxon>
        <taxon>Pseudomonadati</taxon>
        <taxon>Pseudomonadota</taxon>
        <taxon>Gammaproteobacteria</taxon>
        <taxon>Oceanospirillales</taxon>
        <taxon>Oceanospirillaceae</taxon>
        <taxon>Marinomonas</taxon>
    </lineage>
</organism>
<dbReference type="PANTHER" id="PTHR13847">
    <property type="entry name" value="SARCOSINE DEHYDROGENASE-RELATED"/>
    <property type="match status" value="1"/>
</dbReference>
<dbReference type="InterPro" id="IPR036188">
    <property type="entry name" value="FAD/NAD-bd_sf"/>
</dbReference>
<evidence type="ECO:0000313" key="4">
    <source>
        <dbReference type="EMBL" id="MCB5160914.1"/>
    </source>
</evidence>
<dbReference type="Gene3D" id="3.30.9.10">
    <property type="entry name" value="D-Amino Acid Oxidase, subunit A, domain 2"/>
    <property type="match status" value="1"/>
</dbReference>
<dbReference type="GO" id="GO:0016491">
    <property type="term" value="F:oxidoreductase activity"/>
    <property type="evidence" value="ECO:0007669"/>
    <property type="project" value="UniProtKB-KW"/>
</dbReference>
<gene>
    <name evidence="4" type="ORF">LG368_03250</name>
</gene>